<dbReference type="Proteomes" id="UP000502677">
    <property type="component" value="Chromosome"/>
</dbReference>
<evidence type="ECO:0000313" key="1">
    <source>
        <dbReference type="EMBL" id="QIK62559.1"/>
    </source>
</evidence>
<evidence type="ECO:0000313" key="2">
    <source>
        <dbReference type="Proteomes" id="UP000502677"/>
    </source>
</evidence>
<sequence>MIRVITDPEEQNRAFARAKRFVGDDEHLLATDWLGQPEVFCLAEENENHGVHHDDGSLKGALECFPDDNWRTAEIVNRNRILDPLEVPSPAFQTIFDPTGIQLASHYNGRGFMLFSMENDAVILYSPEYEYKLVAGSAAFVRTYFENAVEDPIVELRSLSSHNIDWWKRQGVGSQALAIQDGLETALSHVNLPPPPPPQSRE</sequence>
<reference evidence="1 2" key="1">
    <citation type="submission" date="2020-03" db="EMBL/GenBank/DDBJ databases">
        <title>Leucobacter sp. nov., isolated from beetles.</title>
        <authorList>
            <person name="Hyun D.-W."/>
            <person name="Bae J.-W."/>
        </authorList>
    </citation>
    <scope>NUCLEOTIDE SEQUENCE [LARGE SCALE GENOMIC DNA]</scope>
    <source>
        <strain evidence="1 2">HDW9C</strain>
    </source>
</reference>
<gene>
    <name evidence="1" type="ORF">G7068_04550</name>
</gene>
<proteinExistence type="predicted"/>
<protein>
    <submittedName>
        <fullName evidence="1">Uncharacterized protein</fullName>
    </submittedName>
</protein>
<keyword evidence="2" id="KW-1185">Reference proteome</keyword>
<dbReference type="RefSeq" id="WP_166289528.1">
    <property type="nucleotide sequence ID" value="NZ_CP049863.1"/>
</dbReference>
<dbReference type="AlphaFoldDB" id="A0A6G7XDN8"/>
<organism evidence="1 2">
    <name type="scientific">Leucobacter viscericola</name>
    <dbReference type="NCBI Taxonomy" id="2714935"/>
    <lineage>
        <taxon>Bacteria</taxon>
        <taxon>Bacillati</taxon>
        <taxon>Actinomycetota</taxon>
        <taxon>Actinomycetes</taxon>
        <taxon>Micrococcales</taxon>
        <taxon>Microbacteriaceae</taxon>
        <taxon>Leucobacter</taxon>
    </lineage>
</organism>
<dbReference type="EMBL" id="CP049863">
    <property type="protein sequence ID" value="QIK62559.1"/>
    <property type="molecule type" value="Genomic_DNA"/>
</dbReference>
<accession>A0A6G7XDN8</accession>
<dbReference type="KEGG" id="lvi:G7068_04550"/>
<name>A0A6G7XDN8_9MICO</name>